<evidence type="ECO:0000256" key="14">
    <source>
        <dbReference type="ARBA" id="ARBA00025614"/>
    </source>
</evidence>
<evidence type="ECO:0000256" key="15">
    <source>
        <dbReference type="ARBA" id="ARBA00025830"/>
    </source>
</evidence>
<keyword evidence="18" id="KW-0175">Coiled coil</keyword>
<dbReference type="CDD" id="cd06503">
    <property type="entry name" value="ATP-synt_Fo_b"/>
    <property type="match status" value="1"/>
</dbReference>
<dbReference type="HAMAP" id="MF_01398">
    <property type="entry name" value="ATP_synth_b_bprime"/>
    <property type="match status" value="1"/>
</dbReference>
<dbReference type="OMA" id="KVPGMMA"/>
<keyword evidence="4 16" id="KW-1003">Cell membrane</keyword>
<comment type="subunit">
    <text evidence="15 16">F-type ATPases have 2 components, F(1) - the catalytic core - and F(0) - the membrane proton channel. F(1) has five subunits: alpha(3), beta(3), gamma(1), delta(1), epsilon(1). F(0) has three main subunits: a(1), b(2) and c(10-14). The alpha and beta chains form an alternating ring which encloses part of the gamma chain. F(1) is attached to F(0) by a central stalk formed by the gamma and epsilon chains, while a peripheral stalk is formed by the delta and b chains.</text>
</comment>
<dbReference type="SMR" id="A0A011UMM9"/>
<dbReference type="EMBL" id="JACZKO010000033">
    <property type="protein sequence ID" value="MBE0561462.1"/>
    <property type="molecule type" value="Genomic_DNA"/>
</dbReference>
<evidence type="ECO:0000256" key="8">
    <source>
        <dbReference type="ARBA" id="ARBA00022781"/>
    </source>
</evidence>
<reference evidence="22 23" key="1">
    <citation type="submission" date="2019-09" db="EMBL/GenBank/DDBJ databases">
        <title>Taxonomic organization of the family Brucellaceae based on a phylogenomic approach.</title>
        <authorList>
            <person name="Leclercq S."/>
            <person name="Cloeckaert A."/>
            <person name="Zygmunt M.S."/>
        </authorList>
    </citation>
    <scope>NUCLEOTIDE SEQUENCE [LARGE SCALE GENOMIC DNA]</scope>
    <source>
        <strain evidence="20 22">CCUG 34461</strain>
        <strain evidence="19 23">LMG 3313</strain>
    </source>
</reference>
<dbReference type="Proteomes" id="UP000481876">
    <property type="component" value="Unassembled WGS sequence"/>
</dbReference>
<dbReference type="NCBIfam" id="NF006611">
    <property type="entry name" value="PRK09173.1"/>
    <property type="match status" value="1"/>
</dbReference>
<dbReference type="KEGG" id="oah:DR92_2438"/>
<evidence type="ECO:0000313" key="22">
    <source>
        <dbReference type="Proteomes" id="UP000441102"/>
    </source>
</evidence>
<keyword evidence="8 16" id="KW-0375">Hydrogen ion transport</keyword>
<dbReference type="InterPro" id="IPR050059">
    <property type="entry name" value="ATP_synthase_B_chain"/>
</dbReference>
<evidence type="ECO:0000256" key="13">
    <source>
        <dbReference type="ARBA" id="ARBA00025198"/>
    </source>
</evidence>
<dbReference type="PANTHER" id="PTHR33445">
    <property type="entry name" value="ATP SYNTHASE SUBUNIT B', CHLOROPLASTIC"/>
    <property type="match status" value="1"/>
</dbReference>
<sequence>MDATFWALIGLIIFLAILAYLKVPGMVGRSLDERADRIKNELEEARTLREEAQQLLAEYHRKRKEAEKEAGDIVASAEREAKALLEDAKRATEEYVARRNKLAEQKIATAEVDAINAVRASAVDLAVAAAGKIVADKVDTKVAGNLFKDALSQVKSNLN</sequence>
<dbReference type="GO" id="GO:0046933">
    <property type="term" value="F:proton-transporting ATP synthase activity, rotational mechanism"/>
    <property type="evidence" value="ECO:0007669"/>
    <property type="project" value="UniProtKB-UniRule"/>
</dbReference>
<evidence type="ECO:0000313" key="19">
    <source>
        <dbReference type="EMBL" id="KAB2772577.1"/>
    </source>
</evidence>
<reference evidence="21" key="3">
    <citation type="submission" date="2020-10" db="EMBL/GenBank/DDBJ databases">
        <title>Enrichment of novel Verrucomicrobia, Bacteroidetes and Krumholzibacteria in an oxygen-limited, methane- and iron-fed bioreactor inoculated with Bothnian Sea sediments.</title>
        <authorList>
            <person name="Martins P.D."/>
            <person name="de Jong A."/>
            <person name="Lenstra W.K."/>
            <person name="van Helmond N.A.G.M."/>
            <person name="Slomp C.P."/>
            <person name="Jetten M.S.M."/>
            <person name="Welte C.U."/>
            <person name="Rasigraf O."/>
        </authorList>
    </citation>
    <scope>NUCLEOTIDE SEQUENCE</scope>
    <source>
        <strain evidence="21">MAG47</strain>
    </source>
</reference>
<dbReference type="Proteomes" id="UP000642265">
    <property type="component" value="Unassembled WGS sequence"/>
</dbReference>
<dbReference type="GO" id="GO:0046961">
    <property type="term" value="F:proton-transporting ATPase activity, rotational mechanism"/>
    <property type="evidence" value="ECO:0007669"/>
    <property type="project" value="TreeGrafter"/>
</dbReference>
<evidence type="ECO:0000256" key="17">
    <source>
        <dbReference type="RuleBase" id="RU003848"/>
    </source>
</evidence>
<gene>
    <name evidence="16" type="primary">atpF</name>
    <name evidence="19" type="ORF">F9L04_05305</name>
    <name evidence="20" type="ORF">F9L06_19555</name>
    <name evidence="21" type="ORF">IH622_11725</name>
</gene>
<protein>
    <recommendedName>
        <fullName evidence="16">ATP synthase subunit b</fullName>
    </recommendedName>
    <alternativeName>
        <fullName evidence="16">ATP synthase F(0) sector subunit b</fullName>
    </alternativeName>
    <alternativeName>
        <fullName evidence="16">ATPase subunit I</fullName>
    </alternativeName>
    <alternativeName>
        <fullName evidence="16">F-type ATPase subunit b</fullName>
        <shortName evidence="16">F-ATPase subunit b</shortName>
    </alternativeName>
</protein>
<keyword evidence="7 16" id="KW-0812">Transmembrane</keyword>
<evidence type="ECO:0000256" key="2">
    <source>
        <dbReference type="ARBA" id="ARBA00005513"/>
    </source>
</evidence>
<keyword evidence="6 16" id="KW-0138">CF(0)</keyword>
<evidence type="ECO:0000256" key="7">
    <source>
        <dbReference type="ARBA" id="ARBA00022692"/>
    </source>
</evidence>
<dbReference type="GeneID" id="61316672"/>
<dbReference type="InterPro" id="IPR002146">
    <property type="entry name" value="ATP_synth_b/b'su_bac/chlpt"/>
</dbReference>
<evidence type="ECO:0000313" key="20">
    <source>
        <dbReference type="EMBL" id="KAB2794556.1"/>
    </source>
</evidence>
<keyword evidence="12 16" id="KW-0066">ATP synthesis</keyword>
<keyword evidence="5" id="KW-0997">Cell inner membrane</keyword>
<evidence type="ECO:0000256" key="4">
    <source>
        <dbReference type="ARBA" id="ARBA00022475"/>
    </source>
</evidence>
<organism evidence="20 22">
    <name type="scientific">Brucella anthropi</name>
    <name type="common">Ochrobactrum anthropi</name>
    <dbReference type="NCBI Taxonomy" id="529"/>
    <lineage>
        <taxon>Bacteria</taxon>
        <taxon>Pseudomonadati</taxon>
        <taxon>Pseudomonadota</taxon>
        <taxon>Alphaproteobacteria</taxon>
        <taxon>Hyphomicrobiales</taxon>
        <taxon>Brucellaceae</taxon>
        <taxon>Brucella/Ochrobactrum group</taxon>
        <taxon>Brucella</taxon>
    </lineage>
</organism>
<comment type="similarity">
    <text evidence="2 16 17">Belongs to the ATPase B chain family.</text>
</comment>
<evidence type="ECO:0000256" key="5">
    <source>
        <dbReference type="ARBA" id="ARBA00022519"/>
    </source>
</evidence>
<keyword evidence="9 16" id="KW-1133">Transmembrane helix</keyword>
<dbReference type="AlphaFoldDB" id="A0A011UMM9"/>
<evidence type="ECO:0000256" key="9">
    <source>
        <dbReference type="ARBA" id="ARBA00022989"/>
    </source>
</evidence>
<comment type="subcellular location">
    <subcellularLocation>
        <location evidence="1">Cell inner membrane</location>
        <topology evidence="1">Single-pass membrane protein</topology>
    </subcellularLocation>
    <subcellularLocation>
        <location evidence="16">Cell membrane</location>
        <topology evidence="16">Single-pass membrane protein</topology>
    </subcellularLocation>
</comment>
<dbReference type="Pfam" id="PF00430">
    <property type="entry name" value="ATP-synt_B"/>
    <property type="match status" value="1"/>
</dbReference>
<evidence type="ECO:0000313" key="23">
    <source>
        <dbReference type="Proteomes" id="UP000481876"/>
    </source>
</evidence>
<evidence type="ECO:0000256" key="3">
    <source>
        <dbReference type="ARBA" id="ARBA00022448"/>
    </source>
</evidence>
<dbReference type="RefSeq" id="WP_010658323.1">
    <property type="nucleotide sequence ID" value="NZ_CP008820.1"/>
</dbReference>
<evidence type="ECO:0000256" key="10">
    <source>
        <dbReference type="ARBA" id="ARBA00023065"/>
    </source>
</evidence>
<evidence type="ECO:0000256" key="6">
    <source>
        <dbReference type="ARBA" id="ARBA00022547"/>
    </source>
</evidence>
<evidence type="ECO:0000256" key="16">
    <source>
        <dbReference type="HAMAP-Rule" id="MF_01398"/>
    </source>
</evidence>
<dbReference type="Proteomes" id="UP000441102">
    <property type="component" value="Unassembled WGS sequence"/>
</dbReference>
<feature type="transmembrane region" description="Helical" evidence="16">
    <location>
        <begin position="6"/>
        <end position="23"/>
    </location>
</feature>
<evidence type="ECO:0000256" key="18">
    <source>
        <dbReference type="SAM" id="Coils"/>
    </source>
</evidence>
<keyword evidence="10 16" id="KW-0406">Ion transport</keyword>
<reference evidence="21" key="2">
    <citation type="submission" date="2020-09" db="EMBL/GenBank/DDBJ databases">
        <authorList>
            <person name="Dalcin Martins P."/>
        </authorList>
    </citation>
    <scope>NUCLEOTIDE SEQUENCE</scope>
    <source>
        <strain evidence="21">MAG47</strain>
    </source>
</reference>
<evidence type="ECO:0000256" key="11">
    <source>
        <dbReference type="ARBA" id="ARBA00023136"/>
    </source>
</evidence>
<dbReference type="EMBL" id="WBWX01000008">
    <property type="protein sequence ID" value="KAB2794556.1"/>
    <property type="molecule type" value="Genomic_DNA"/>
</dbReference>
<accession>A0A011UMM9</accession>
<keyword evidence="3 16" id="KW-0813">Transport</keyword>
<comment type="function">
    <text evidence="13 16">F(1)F(0) ATP synthase produces ATP from ADP in the presence of a proton or sodium gradient. F-type ATPases consist of two structural domains, F(1) containing the extramembraneous catalytic core and F(0) containing the membrane proton channel, linked together by a central stalk and a peripheral stalk. During catalysis, ATP synthesis in the catalytic domain of F(1) is coupled via a rotary mechanism of the central stalk subunits to proton translocation.</text>
</comment>
<dbReference type="EMBL" id="WBWS01000004">
    <property type="protein sequence ID" value="KAB2772577.1"/>
    <property type="molecule type" value="Genomic_DNA"/>
</dbReference>
<dbReference type="GO" id="GO:0005886">
    <property type="term" value="C:plasma membrane"/>
    <property type="evidence" value="ECO:0007669"/>
    <property type="project" value="UniProtKB-SubCell"/>
</dbReference>
<evidence type="ECO:0000313" key="21">
    <source>
        <dbReference type="EMBL" id="MBE0561462.1"/>
    </source>
</evidence>
<feature type="coiled-coil region" evidence="18">
    <location>
        <begin position="28"/>
        <end position="105"/>
    </location>
</feature>
<comment type="caution">
    <text evidence="20">The sequence shown here is derived from an EMBL/GenBank/DDBJ whole genome shotgun (WGS) entry which is preliminary data.</text>
</comment>
<dbReference type="GO" id="GO:0045259">
    <property type="term" value="C:proton-transporting ATP synthase complex"/>
    <property type="evidence" value="ECO:0007669"/>
    <property type="project" value="UniProtKB-KW"/>
</dbReference>
<comment type="function">
    <text evidence="14">Component of the F(0) channel, it forms part of the peripheral stalk, linking F(1) to F(0). The b'-subunit is a diverged and duplicated form of b found in plants and photosynthetic bacteria.</text>
</comment>
<dbReference type="PANTHER" id="PTHR33445:SF1">
    <property type="entry name" value="ATP SYNTHASE SUBUNIT B"/>
    <property type="match status" value="1"/>
</dbReference>
<keyword evidence="11 16" id="KW-0472">Membrane</keyword>
<evidence type="ECO:0000256" key="12">
    <source>
        <dbReference type="ARBA" id="ARBA00023310"/>
    </source>
</evidence>
<proteinExistence type="inferred from homology"/>
<name>A0A011UMM9_BRUAN</name>
<evidence type="ECO:0000256" key="1">
    <source>
        <dbReference type="ARBA" id="ARBA00004377"/>
    </source>
</evidence>